<dbReference type="AlphaFoldDB" id="A0A9D4LNA3"/>
<dbReference type="EMBL" id="JAIWYP010000002">
    <property type="protein sequence ID" value="KAH3861066.1"/>
    <property type="molecule type" value="Genomic_DNA"/>
</dbReference>
<organism evidence="1 2">
    <name type="scientific">Dreissena polymorpha</name>
    <name type="common">Zebra mussel</name>
    <name type="synonym">Mytilus polymorpha</name>
    <dbReference type="NCBI Taxonomy" id="45954"/>
    <lineage>
        <taxon>Eukaryota</taxon>
        <taxon>Metazoa</taxon>
        <taxon>Spiralia</taxon>
        <taxon>Lophotrochozoa</taxon>
        <taxon>Mollusca</taxon>
        <taxon>Bivalvia</taxon>
        <taxon>Autobranchia</taxon>
        <taxon>Heteroconchia</taxon>
        <taxon>Euheterodonta</taxon>
        <taxon>Imparidentia</taxon>
        <taxon>Neoheterodontei</taxon>
        <taxon>Myida</taxon>
        <taxon>Dreissenoidea</taxon>
        <taxon>Dreissenidae</taxon>
        <taxon>Dreissena</taxon>
    </lineage>
</organism>
<reference evidence="1" key="2">
    <citation type="submission" date="2020-11" db="EMBL/GenBank/DDBJ databases">
        <authorList>
            <person name="McCartney M.A."/>
            <person name="Auch B."/>
            <person name="Kono T."/>
            <person name="Mallez S."/>
            <person name="Becker A."/>
            <person name="Gohl D.M."/>
            <person name="Silverstein K.A.T."/>
            <person name="Koren S."/>
            <person name="Bechman K.B."/>
            <person name="Herman A."/>
            <person name="Abrahante J.E."/>
            <person name="Garbe J."/>
        </authorList>
    </citation>
    <scope>NUCLEOTIDE SEQUENCE</scope>
    <source>
        <strain evidence="1">Duluth1</strain>
        <tissue evidence="1">Whole animal</tissue>
    </source>
</reference>
<reference evidence="1" key="1">
    <citation type="journal article" date="2019" name="bioRxiv">
        <title>The Genome of the Zebra Mussel, Dreissena polymorpha: A Resource for Invasive Species Research.</title>
        <authorList>
            <person name="McCartney M.A."/>
            <person name="Auch B."/>
            <person name="Kono T."/>
            <person name="Mallez S."/>
            <person name="Zhang Y."/>
            <person name="Obille A."/>
            <person name="Becker A."/>
            <person name="Abrahante J.E."/>
            <person name="Garbe J."/>
            <person name="Badalamenti J.P."/>
            <person name="Herman A."/>
            <person name="Mangelson H."/>
            <person name="Liachko I."/>
            <person name="Sullivan S."/>
            <person name="Sone E.D."/>
            <person name="Koren S."/>
            <person name="Silverstein K.A.T."/>
            <person name="Beckman K.B."/>
            <person name="Gohl D.M."/>
        </authorList>
    </citation>
    <scope>NUCLEOTIDE SEQUENCE</scope>
    <source>
        <strain evidence="1">Duluth1</strain>
        <tissue evidence="1">Whole animal</tissue>
    </source>
</reference>
<name>A0A9D4LNA3_DREPO</name>
<gene>
    <name evidence="1" type="ORF">DPMN_023994</name>
</gene>
<comment type="caution">
    <text evidence="1">The sequence shown here is derived from an EMBL/GenBank/DDBJ whole genome shotgun (WGS) entry which is preliminary data.</text>
</comment>
<accession>A0A9D4LNA3</accession>
<sequence>MLVAKATFTWLSECEQVNETELFLPEAGPVVEFSHLNLSLKKVDLLTADAALVTDSGCLAIFYLKFKQSHETIKL</sequence>
<evidence type="ECO:0000313" key="1">
    <source>
        <dbReference type="EMBL" id="KAH3861066.1"/>
    </source>
</evidence>
<proteinExistence type="predicted"/>
<dbReference type="Proteomes" id="UP000828390">
    <property type="component" value="Unassembled WGS sequence"/>
</dbReference>
<evidence type="ECO:0000313" key="2">
    <source>
        <dbReference type="Proteomes" id="UP000828390"/>
    </source>
</evidence>
<keyword evidence="2" id="KW-1185">Reference proteome</keyword>
<protein>
    <submittedName>
        <fullName evidence="1">Uncharacterized protein</fullName>
    </submittedName>
</protein>